<evidence type="ECO:0000313" key="2">
    <source>
        <dbReference type="Proteomes" id="UP000503278"/>
    </source>
</evidence>
<protein>
    <submittedName>
        <fullName evidence="1">Uncharacterized protein</fullName>
    </submittedName>
</protein>
<dbReference type="AlphaFoldDB" id="A0A7L5E097"/>
<dbReference type="RefSeq" id="WP_169605971.1">
    <property type="nucleotide sequence ID" value="NZ_CP051682.1"/>
</dbReference>
<gene>
    <name evidence="1" type="ORF">HH214_03195</name>
</gene>
<sequence length="98" mass="11378">MIESTAATSAARFMFVLEDEIIFCTSDLNTYKEYINPHEIGQISTGDHIEIYDISYLIESIQIEHYSWPMDSQVFNQTGHPYLYTVNITLNLSKVYED</sequence>
<organism evidence="1 2">
    <name type="scientific">Mucilaginibacter robiniae</name>
    <dbReference type="NCBI Taxonomy" id="2728022"/>
    <lineage>
        <taxon>Bacteria</taxon>
        <taxon>Pseudomonadati</taxon>
        <taxon>Bacteroidota</taxon>
        <taxon>Sphingobacteriia</taxon>
        <taxon>Sphingobacteriales</taxon>
        <taxon>Sphingobacteriaceae</taxon>
        <taxon>Mucilaginibacter</taxon>
    </lineage>
</organism>
<dbReference type="EMBL" id="CP051682">
    <property type="protein sequence ID" value="QJD94954.1"/>
    <property type="molecule type" value="Genomic_DNA"/>
</dbReference>
<evidence type="ECO:0000313" key="1">
    <source>
        <dbReference type="EMBL" id="QJD94954.1"/>
    </source>
</evidence>
<dbReference type="Proteomes" id="UP000503278">
    <property type="component" value="Chromosome"/>
</dbReference>
<accession>A0A7L5E097</accession>
<reference evidence="1 2" key="1">
    <citation type="submission" date="2020-04" db="EMBL/GenBank/DDBJ databases">
        <title>Genome sequencing of novel species.</title>
        <authorList>
            <person name="Heo J."/>
            <person name="Kim S.-J."/>
            <person name="Kim J.-S."/>
            <person name="Hong S.-B."/>
            <person name="Kwon S.-W."/>
        </authorList>
    </citation>
    <scope>NUCLEOTIDE SEQUENCE [LARGE SCALE GENOMIC DNA]</scope>
    <source>
        <strain evidence="1 2">F39-2</strain>
    </source>
</reference>
<name>A0A7L5E097_9SPHI</name>
<proteinExistence type="predicted"/>
<keyword evidence="2" id="KW-1185">Reference proteome</keyword>
<dbReference type="KEGG" id="mrob:HH214_03195"/>